<protein>
    <recommendedName>
        <fullName evidence="4">HTH araC/xylS-type domain-containing protein</fullName>
    </recommendedName>
</protein>
<evidence type="ECO:0000256" key="3">
    <source>
        <dbReference type="ARBA" id="ARBA00023163"/>
    </source>
</evidence>
<keyword evidence="2" id="KW-0238">DNA-binding</keyword>
<dbReference type="GO" id="GO:0003700">
    <property type="term" value="F:DNA-binding transcription factor activity"/>
    <property type="evidence" value="ECO:0007669"/>
    <property type="project" value="InterPro"/>
</dbReference>
<dbReference type="InterPro" id="IPR014710">
    <property type="entry name" value="RmlC-like_jellyroll"/>
</dbReference>
<dbReference type="EMBL" id="BSPD01000037">
    <property type="protein sequence ID" value="GLS25954.1"/>
    <property type="molecule type" value="Genomic_DNA"/>
</dbReference>
<dbReference type="PANTHER" id="PTHR43280">
    <property type="entry name" value="ARAC-FAMILY TRANSCRIPTIONAL REGULATOR"/>
    <property type="match status" value="1"/>
</dbReference>
<keyword evidence="3" id="KW-0804">Transcription</keyword>
<evidence type="ECO:0000313" key="5">
    <source>
        <dbReference type="EMBL" id="GLS25954.1"/>
    </source>
</evidence>
<dbReference type="PROSITE" id="PS01124">
    <property type="entry name" value="HTH_ARAC_FAMILY_2"/>
    <property type="match status" value="1"/>
</dbReference>
<keyword evidence="1" id="KW-0805">Transcription regulation</keyword>
<evidence type="ECO:0000313" key="6">
    <source>
        <dbReference type="Proteomes" id="UP001156870"/>
    </source>
</evidence>
<name>A0AA37WLE3_9GAMM</name>
<proteinExistence type="predicted"/>
<dbReference type="SUPFAM" id="SSF46689">
    <property type="entry name" value="Homeodomain-like"/>
    <property type="match status" value="2"/>
</dbReference>
<accession>A0AA37WLE3</accession>
<feature type="domain" description="HTH araC/xylS-type" evidence="4">
    <location>
        <begin position="188"/>
        <end position="289"/>
    </location>
</feature>
<sequence length="300" mass="34729">MPLSNQILYENVRLPSGYSAGWQYYDLDIASPLTVSPHFHSHYEILFFEQAEGEIIINSQPYSVCENALFYFPALSIHSLSLNKGVKKFYLIQFETRLFNELNVPISKVFHQDGVWHVDDQDLLLFHGLYGQWEKDVDNTHLTLKGLALLKVLLLFIEEKLEWLGSEPLSLRKHWASTTEATSQRNVSRLLPLLKHMEATHYGSISLEEAAQICGISKFHFSRMFKSVFQQSFQDYMLRQRILTILPILGNKDISIAEVAYQAGFSDSSHFCKRFKLIMNQTPGEFRKLLKRNSEFSRQG</sequence>
<dbReference type="InterPro" id="IPR009057">
    <property type="entry name" value="Homeodomain-like_sf"/>
</dbReference>
<dbReference type="SMART" id="SM00342">
    <property type="entry name" value="HTH_ARAC"/>
    <property type="match status" value="1"/>
</dbReference>
<dbReference type="AlphaFoldDB" id="A0AA37WLE3"/>
<dbReference type="Proteomes" id="UP001156870">
    <property type="component" value="Unassembled WGS sequence"/>
</dbReference>
<keyword evidence="6" id="KW-1185">Reference proteome</keyword>
<evidence type="ECO:0000256" key="2">
    <source>
        <dbReference type="ARBA" id="ARBA00023125"/>
    </source>
</evidence>
<evidence type="ECO:0000259" key="4">
    <source>
        <dbReference type="PROSITE" id="PS01124"/>
    </source>
</evidence>
<dbReference type="Pfam" id="PF12833">
    <property type="entry name" value="HTH_18"/>
    <property type="match status" value="1"/>
</dbReference>
<comment type="caution">
    <text evidence="5">The sequence shown here is derived from an EMBL/GenBank/DDBJ whole genome shotgun (WGS) entry which is preliminary data.</text>
</comment>
<dbReference type="InterPro" id="IPR018062">
    <property type="entry name" value="HTH_AraC-typ_CS"/>
</dbReference>
<evidence type="ECO:0000256" key="1">
    <source>
        <dbReference type="ARBA" id="ARBA00023015"/>
    </source>
</evidence>
<dbReference type="Gene3D" id="1.10.10.60">
    <property type="entry name" value="Homeodomain-like"/>
    <property type="match status" value="2"/>
</dbReference>
<dbReference type="PANTHER" id="PTHR43280:SF28">
    <property type="entry name" value="HTH-TYPE TRANSCRIPTIONAL ACTIVATOR RHAS"/>
    <property type="match status" value="1"/>
</dbReference>
<organism evidence="5 6">
    <name type="scientific">Marinibactrum halimedae</name>
    <dbReference type="NCBI Taxonomy" id="1444977"/>
    <lineage>
        <taxon>Bacteria</taxon>
        <taxon>Pseudomonadati</taxon>
        <taxon>Pseudomonadota</taxon>
        <taxon>Gammaproteobacteria</taxon>
        <taxon>Cellvibrionales</taxon>
        <taxon>Cellvibrionaceae</taxon>
        <taxon>Marinibactrum</taxon>
    </lineage>
</organism>
<dbReference type="PRINTS" id="PR00032">
    <property type="entry name" value="HTHARAC"/>
</dbReference>
<dbReference type="PROSITE" id="PS00041">
    <property type="entry name" value="HTH_ARAC_FAMILY_1"/>
    <property type="match status" value="1"/>
</dbReference>
<dbReference type="RefSeq" id="WP_284285249.1">
    <property type="nucleotide sequence ID" value="NZ_BSPD01000037.1"/>
</dbReference>
<reference evidence="5 6" key="1">
    <citation type="journal article" date="2014" name="Int. J. Syst. Evol. Microbiol.">
        <title>Complete genome sequence of Corynebacterium casei LMG S-19264T (=DSM 44701T), isolated from a smear-ripened cheese.</title>
        <authorList>
            <consortium name="US DOE Joint Genome Institute (JGI-PGF)"/>
            <person name="Walter F."/>
            <person name="Albersmeier A."/>
            <person name="Kalinowski J."/>
            <person name="Ruckert C."/>
        </authorList>
    </citation>
    <scope>NUCLEOTIDE SEQUENCE [LARGE SCALE GENOMIC DNA]</scope>
    <source>
        <strain evidence="5 6">NBRC 110095</strain>
    </source>
</reference>
<gene>
    <name evidence="5" type="ORF">GCM10007877_16690</name>
</gene>
<dbReference type="InterPro" id="IPR020449">
    <property type="entry name" value="Tscrpt_reg_AraC-type_HTH"/>
</dbReference>
<dbReference type="Gene3D" id="2.60.120.10">
    <property type="entry name" value="Jelly Rolls"/>
    <property type="match status" value="1"/>
</dbReference>
<dbReference type="GO" id="GO:0043565">
    <property type="term" value="F:sequence-specific DNA binding"/>
    <property type="evidence" value="ECO:0007669"/>
    <property type="project" value="InterPro"/>
</dbReference>
<dbReference type="SUPFAM" id="SSF51215">
    <property type="entry name" value="Regulatory protein AraC"/>
    <property type="match status" value="1"/>
</dbReference>
<dbReference type="InterPro" id="IPR037923">
    <property type="entry name" value="HTH-like"/>
</dbReference>
<dbReference type="InterPro" id="IPR018060">
    <property type="entry name" value="HTH_AraC"/>
</dbReference>